<gene>
    <name evidence="2" type="ORF">SNAT2548_LOCUS30543</name>
</gene>
<keyword evidence="1" id="KW-0812">Transmembrane</keyword>
<dbReference type="OrthoDB" id="448524at2759"/>
<evidence type="ECO:0000256" key="1">
    <source>
        <dbReference type="SAM" id="Phobius"/>
    </source>
</evidence>
<keyword evidence="1" id="KW-1133">Transmembrane helix</keyword>
<proteinExistence type="predicted"/>
<dbReference type="AlphaFoldDB" id="A0A812TQX0"/>
<dbReference type="Proteomes" id="UP000604046">
    <property type="component" value="Unassembled WGS sequence"/>
</dbReference>
<comment type="caution">
    <text evidence="2">The sequence shown here is derived from an EMBL/GenBank/DDBJ whole genome shotgun (WGS) entry which is preliminary data.</text>
</comment>
<dbReference type="EMBL" id="CAJNDS010002611">
    <property type="protein sequence ID" value="CAE7544471.1"/>
    <property type="molecule type" value="Genomic_DNA"/>
</dbReference>
<keyword evidence="3" id="KW-1185">Reference proteome</keyword>
<accession>A0A812TQX0</accession>
<protein>
    <submittedName>
        <fullName evidence="2">Uncharacterized protein</fullName>
    </submittedName>
</protein>
<name>A0A812TQX0_9DINO</name>
<sequence length="304" mass="33113">MEMFEIGQEPPMPKETLYDVHEELSLLFTLAKRQAFANNTSIAACLETWPILAPCFSGFSRASMTALILLACLSTIAILVGLQHLFRKGSEPEERRMLAPAIPSAASVMTLEDAYFTPDLVVPDGCECILLIRSKPQQGQISDVIDSAGGVVLRIADTDMVSMGRRKLLSPQGALLGQCGRARSSLPHSATTTFEIQNSHLQVFARLTHEPRQGVHDKCIIETKLDQKLLLFGSIQHQTLNLADLDGRLLATTEPVTQQARATCHCCALALAAPTHVDSACLVANRSLVPQFVSYFLLADCPES</sequence>
<keyword evidence="1" id="KW-0472">Membrane</keyword>
<evidence type="ECO:0000313" key="2">
    <source>
        <dbReference type="EMBL" id="CAE7544471.1"/>
    </source>
</evidence>
<organism evidence="2 3">
    <name type="scientific">Symbiodinium natans</name>
    <dbReference type="NCBI Taxonomy" id="878477"/>
    <lineage>
        <taxon>Eukaryota</taxon>
        <taxon>Sar</taxon>
        <taxon>Alveolata</taxon>
        <taxon>Dinophyceae</taxon>
        <taxon>Suessiales</taxon>
        <taxon>Symbiodiniaceae</taxon>
        <taxon>Symbiodinium</taxon>
    </lineage>
</organism>
<feature type="transmembrane region" description="Helical" evidence="1">
    <location>
        <begin position="66"/>
        <end position="86"/>
    </location>
</feature>
<reference evidence="2" key="1">
    <citation type="submission" date="2021-02" db="EMBL/GenBank/DDBJ databases">
        <authorList>
            <person name="Dougan E. K."/>
            <person name="Rhodes N."/>
            <person name="Thang M."/>
            <person name="Chan C."/>
        </authorList>
    </citation>
    <scope>NUCLEOTIDE SEQUENCE</scope>
</reference>
<evidence type="ECO:0000313" key="3">
    <source>
        <dbReference type="Proteomes" id="UP000604046"/>
    </source>
</evidence>